<feature type="compositionally biased region" description="Low complexity" evidence="1">
    <location>
        <begin position="362"/>
        <end position="376"/>
    </location>
</feature>
<organism evidence="2 3">
    <name type="scientific">Blattamonas nauphoetae</name>
    <dbReference type="NCBI Taxonomy" id="2049346"/>
    <lineage>
        <taxon>Eukaryota</taxon>
        <taxon>Metamonada</taxon>
        <taxon>Preaxostyla</taxon>
        <taxon>Oxymonadida</taxon>
        <taxon>Blattamonas</taxon>
    </lineage>
</organism>
<feature type="region of interest" description="Disordered" evidence="1">
    <location>
        <begin position="507"/>
        <end position="564"/>
    </location>
</feature>
<accession>A0ABQ9WZ92</accession>
<dbReference type="Proteomes" id="UP001281761">
    <property type="component" value="Unassembled WGS sequence"/>
</dbReference>
<feature type="region of interest" description="Disordered" evidence="1">
    <location>
        <begin position="358"/>
        <end position="394"/>
    </location>
</feature>
<feature type="compositionally biased region" description="Polar residues" evidence="1">
    <location>
        <begin position="468"/>
        <end position="491"/>
    </location>
</feature>
<evidence type="ECO:0000256" key="1">
    <source>
        <dbReference type="SAM" id="MobiDB-lite"/>
    </source>
</evidence>
<gene>
    <name evidence="2" type="ORF">BLNAU_20643</name>
</gene>
<evidence type="ECO:0000313" key="2">
    <source>
        <dbReference type="EMBL" id="KAK2944439.1"/>
    </source>
</evidence>
<sequence>MTRPSTHVEDVLIPRSIFCRAKRTAWPLELVSKMLDDHFPGCKMTPKGTQINGTSQLLISFEVLFQTEDEVTTFLTNPLASLDLRRLSVDYTLSRTKHTTSQVLVKSNGTMSFSDEEFNRRRADIQQCINQHPYHIHNRYAIRHYPDESVRVLFANREDLEQFRAAFHANQDKLKDLHSLHPNDKLNNAQDLFIQIQDPPRRQHQTFSEGEIDKIKLRLRNLIESVRVAVLADCRWNNEIRTDTDFVRSLTHHQTGTQTHPSHVIFCKFNQPTVWANMLVCFSLFHRFRSILFPSLQIAKTTAEKLSHKLKVIKKNRQKTILLFPIRVGRRDVTCEISVNGPDRNDVKRLVAKDASDLRAVQSQSSSPASQTQPQPNRFSGTNSPPSTKYITFSPTMHDAYPMPGLNTTRFILSPPQSSQTSTRTIPSFQTVCSVSPPQAQFRSGSLIKQSFNPIHPYLLPSHHIPDHTQTASLPHSWQGPPSMNGPNNRSRIPGQTLLKANVSPFVPKLEPKPTLPPIATEPTSQDQLQRRSQPDITHRSRSDSAPSQYAQEGSYREVDPTQHLRIQSPVSSWNTDILSFEGSSPSNSFSSFSSEIESDFTQSPLSSILSPLNRDESFYNIRDLSPSPPDVPSPSHSNDPSSEDGNQFQDAGSLFDGSESDVVYPETELQPTPPLPFDVDPSATPNQGGGVDSI</sequence>
<feature type="compositionally biased region" description="Polar residues" evidence="1">
    <location>
        <begin position="377"/>
        <end position="394"/>
    </location>
</feature>
<feature type="region of interest" description="Disordered" evidence="1">
    <location>
        <begin position="620"/>
        <end position="695"/>
    </location>
</feature>
<name>A0ABQ9WZ92_9EUKA</name>
<protein>
    <submittedName>
        <fullName evidence="2">Uncharacterized protein</fullName>
    </submittedName>
</protein>
<feature type="compositionally biased region" description="Basic and acidic residues" evidence="1">
    <location>
        <begin position="529"/>
        <end position="543"/>
    </location>
</feature>
<evidence type="ECO:0000313" key="3">
    <source>
        <dbReference type="Proteomes" id="UP001281761"/>
    </source>
</evidence>
<feature type="compositionally biased region" description="Low complexity" evidence="1">
    <location>
        <begin position="634"/>
        <end position="645"/>
    </location>
</feature>
<reference evidence="2 3" key="1">
    <citation type="journal article" date="2022" name="bioRxiv">
        <title>Genomics of Preaxostyla Flagellates Illuminates Evolutionary Transitions and the Path Towards Mitochondrial Loss.</title>
        <authorList>
            <person name="Novak L.V.F."/>
            <person name="Treitli S.C."/>
            <person name="Pyrih J."/>
            <person name="Halakuc P."/>
            <person name="Pipaliya S.V."/>
            <person name="Vacek V."/>
            <person name="Brzon O."/>
            <person name="Soukal P."/>
            <person name="Eme L."/>
            <person name="Dacks J.B."/>
            <person name="Karnkowska A."/>
            <person name="Elias M."/>
            <person name="Hampl V."/>
        </authorList>
    </citation>
    <scope>NUCLEOTIDE SEQUENCE [LARGE SCALE GENOMIC DNA]</scope>
    <source>
        <strain evidence="2">NAU3</strain>
        <tissue evidence="2">Gut</tissue>
    </source>
</reference>
<dbReference type="EMBL" id="JARBJD010000299">
    <property type="protein sequence ID" value="KAK2944439.1"/>
    <property type="molecule type" value="Genomic_DNA"/>
</dbReference>
<proteinExistence type="predicted"/>
<comment type="caution">
    <text evidence="2">The sequence shown here is derived from an EMBL/GenBank/DDBJ whole genome shotgun (WGS) entry which is preliminary data.</text>
</comment>
<feature type="region of interest" description="Disordered" evidence="1">
    <location>
        <begin position="464"/>
        <end position="494"/>
    </location>
</feature>
<keyword evidence="3" id="KW-1185">Reference proteome</keyword>